<dbReference type="EMBL" id="BK059132">
    <property type="protein sequence ID" value="DAE33099.1"/>
    <property type="molecule type" value="Genomic_DNA"/>
</dbReference>
<protein>
    <submittedName>
        <fullName evidence="1">Uncharacterized protein</fullName>
    </submittedName>
</protein>
<name>A0A8S5RPJ3_9VIRU</name>
<sequence length="178" mass="21788">MIKELDDYLDILENKYPHISRYELKRVLEHGFHTFYTLNKKGADLQIHNKDYTAYCGKMFIDNHKRALYNNIKTRIKLRLKYKYIQEEYNGIYYFGLSEAEWEFYQSQITSKRRNKIKFTNLKLYKIKEECFLDKSKKHFFILYYPIDVGWLFTEETITTRNFKHFADRDVKGKIVTI</sequence>
<organism evidence="1">
    <name type="scientific">virus sp. ctrcb4</name>
    <dbReference type="NCBI Taxonomy" id="2825824"/>
    <lineage>
        <taxon>Viruses</taxon>
    </lineage>
</organism>
<evidence type="ECO:0000313" key="1">
    <source>
        <dbReference type="EMBL" id="DAE33099.1"/>
    </source>
</evidence>
<reference evidence="1" key="1">
    <citation type="journal article" date="2021" name="Proc. Natl. Acad. Sci. U.S.A.">
        <title>A Catalog of Tens of Thousands of Viruses from Human Metagenomes Reveals Hidden Associations with Chronic Diseases.</title>
        <authorList>
            <person name="Tisza M.J."/>
            <person name="Buck C.B."/>
        </authorList>
    </citation>
    <scope>NUCLEOTIDE SEQUENCE</scope>
    <source>
        <strain evidence="1">Ctrcb4</strain>
    </source>
</reference>
<proteinExistence type="predicted"/>
<accession>A0A8S5RPJ3</accession>